<dbReference type="RefSeq" id="XP_074212891.1">
    <property type="nucleotide sequence ID" value="XM_074356790.1"/>
</dbReference>
<gene>
    <name evidence="2" type="primary">ALKBH2</name>
</gene>
<dbReference type="Proteomes" id="UP001732780">
    <property type="component" value="Chromosome 32"/>
</dbReference>
<accession>A0AC58PS95</accession>
<evidence type="ECO:0000313" key="2">
    <source>
        <dbReference type="RefSeq" id="XP_074212891.1"/>
    </source>
</evidence>
<proteinExistence type="predicted"/>
<protein>
    <submittedName>
        <fullName evidence="2">DNA oxidative demethylase ALKBH2 isoform X2</fullName>
    </submittedName>
</protein>
<sequence length="157" mass="16844">MDRFLVKGAVRGLTGESEGEQTRGGPAGVGEEEGNSRKKPRRAAPGNGVDSARPNWRHIRAEGLDCDYTVLFGKEEADEIFQELEKEVEYFTGTKTAVTTSVSTGTMSENWPLGAPSPLFPSGHAETSFSDTRIPEGSTPAGGSAWSGFNWPTEAYS</sequence>
<organism evidence="1 2">
    <name type="scientific">Camelus bactrianus</name>
    <name type="common">Bactrian camel</name>
    <dbReference type="NCBI Taxonomy" id="9837"/>
    <lineage>
        <taxon>Eukaryota</taxon>
        <taxon>Metazoa</taxon>
        <taxon>Chordata</taxon>
        <taxon>Craniata</taxon>
        <taxon>Vertebrata</taxon>
        <taxon>Euteleostomi</taxon>
        <taxon>Mammalia</taxon>
        <taxon>Eutheria</taxon>
        <taxon>Laurasiatheria</taxon>
        <taxon>Artiodactyla</taxon>
        <taxon>Tylopoda</taxon>
        <taxon>Camelidae</taxon>
        <taxon>Camelus</taxon>
    </lineage>
</organism>
<keyword evidence="1" id="KW-1185">Reference proteome</keyword>
<reference evidence="2" key="1">
    <citation type="submission" date="2025-08" db="UniProtKB">
        <authorList>
            <consortium name="RefSeq"/>
        </authorList>
    </citation>
    <scope>IDENTIFICATION</scope>
    <source>
        <tissue evidence="2">Blood</tissue>
    </source>
</reference>
<name>A0AC58PS95_CAMBA</name>
<evidence type="ECO:0000313" key="1">
    <source>
        <dbReference type="Proteomes" id="UP001732780"/>
    </source>
</evidence>